<evidence type="ECO:0000256" key="1">
    <source>
        <dbReference type="SAM" id="MobiDB-lite"/>
    </source>
</evidence>
<dbReference type="Proteomes" id="UP000189935">
    <property type="component" value="Chromosome I"/>
</dbReference>
<dbReference type="AlphaFoldDB" id="A0A1M6LGN8"/>
<name>A0A1M6LGN8_9BRAD</name>
<organism evidence="2 3">
    <name type="scientific">Bradyrhizobium lablabi</name>
    <dbReference type="NCBI Taxonomy" id="722472"/>
    <lineage>
        <taxon>Bacteria</taxon>
        <taxon>Pseudomonadati</taxon>
        <taxon>Pseudomonadota</taxon>
        <taxon>Alphaproteobacteria</taxon>
        <taxon>Hyphomicrobiales</taxon>
        <taxon>Nitrobacteraceae</taxon>
        <taxon>Bradyrhizobium</taxon>
    </lineage>
</organism>
<dbReference type="OrthoDB" id="9878683at2"/>
<evidence type="ECO:0000313" key="3">
    <source>
        <dbReference type="Proteomes" id="UP000189935"/>
    </source>
</evidence>
<gene>
    <name evidence="2" type="ORF">SAMN05444159_1269</name>
</gene>
<proteinExistence type="predicted"/>
<feature type="region of interest" description="Disordered" evidence="1">
    <location>
        <begin position="68"/>
        <end position="99"/>
    </location>
</feature>
<dbReference type="EMBL" id="LT670844">
    <property type="protein sequence ID" value="SHJ70275.1"/>
    <property type="molecule type" value="Genomic_DNA"/>
</dbReference>
<feature type="compositionally biased region" description="Polar residues" evidence="1">
    <location>
        <begin position="78"/>
        <end position="99"/>
    </location>
</feature>
<accession>A0A1M6LGN8</accession>
<evidence type="ECO:0000313" key="2">
    <source>
        <dbReference type="EMBL" id="SHJ70275.1"/>
    </source>
</evidence>
<protein>
    <submittedName>
        <fullName evidence="2">Uncharacterized protein</fullName>
    </submittedName>
</protein>
<reference evidence="2 3" key="1">
    <citation type="submission" date="2016-11" db="EMBL/GenBank/DDBJ databases">
        <authorList>
            <person name="Jaros S."/>
            <person name="Januszkiewicz K."/>
            <person name="Wedrychowicz H."/>
        </authorList>
    </citation>
    <scope>NUCLEOTIDE SEQUENCE [LARGE SCALE GENOMIC DNA]</scope>
    <source>
        <strain evidence="2 3">GAS499</strain>
    </source>
</reference>
<dbReference type="RefSeq" id="WP_154071157.1">
    <property type="nucleotide sequence ID" value="NZ_LT670844.1"/>
</dbReference>
<sequence>MTTTPKLQSLAKAMAMLEHDLEDGAGRLLTKIEAVGARGVAAITKGHQKVDGKAAIVGEIESYVAALEGSNGGDPLDDSSTTSAQSQPEQLTVHGVSQA</sequence>